<dbReference type="PANTHER" id="PTHR14119:SF3">
    <property type="entry name" value="ISOCHORISMATASE DOMAIN-CONTAINING PROTEIN 2"/>
    <property type="match status" value="1"/>
</dbReference>
<protein>
    <submittedName>
        <fullName evidence="2">Isochorismatase family protein</fullName>
    </submittedName>
</protein>
<dbReference type="AlphaFoldDB" id="A0A8E6B332"/>
<dbReference type="RefSeq" id="WP_213494293.1">
    <property type="nucleotide sequence ID" value="NZ_CP074694.1"/>
</dbReference>
<dbReference type="Gene3D" id="3.40.50.850">
    <property type="entry name" value="Isochorismatase-like"/>
    <property type="match status" value="1"/>
</dbReference>
<dbReference type="KEGG" id="tsph:KIH39_16365"/>
<evidence type="ECO:0000313" key="3">
    <source>
        <dbReference type="Proteomes" id="UP000676194"/>
    </source>
</evidence>
<evidence type="ECO:0000259" key="1">
    <source>
        <dbReference type="Pfam" id="PF00857"/>
    </source>
</evidence>
<evidence type="ECO:0000313" key="2">
    <source>
        <dbReference type="EMBL" id="QVL30422.1"/>
    </source>
</evidence>
<organism evidence="2 3">
    <name type="scientific">Telmatocola sphagniphila</name>
    <dbReference type="NCBI Taxonomy" id="1123043"/>
    <lineage>
        <taxon>Bacteria</taxon>
        <taxon>Pseudomonadati</taxon>
        <taxon>Planctomycetota</taxon>
        <taxon>Planctomycetia</taxon>
        <taxon>Gemmatales</taxon>
        <taxon>Gemmataceae</taxon>
    </lineage>
</organism>
<dbReference type="InterPro" id="IPR000868">
    <property type="entry name" value="Isochorismatase-like_dom"/>
</dbReference>
<dbReference type="EMBL" id="CP074694">
    <property type="protein sequence ID" value="QVL30422.1"/>
    <property type="molecule type" value="Genomic_DNA"/>
</dbReference>
<keyword evidence="3" id="KW-1185">Reference proteome</keyword>
<sequence length="187" mass="20689">MKKNPRITSKDSVLLVIDVQDKLLAAMPKASDLLRDVGFLLDVARLLEVPILATEQYPQGLGATHPTLAVRIASPISAKTQFSCCGPGEFLPTLNHFGRPKVIVTGMESHVCVLQTVLDLIDRDYLVFIPVDGVQSRFSLDHEVALRRLESAGAILTSVETTAFEWLEDAKHPQFKAVSKLVRERMK</sequence>
<accession>A0A8E6B332</accession>
<dbReference type="SUPFAM" id="SSF52499">
    <property type="entry name" value="Isochorismatase-like hydrolases"/>
    <property type="match status" value="1"/>
</dbReference>
<feature type="domain" description="Isochorismatase-like" evidence="1">
    <location>
        <begin position="12"/>
        <end position="160"/>
    </location>
</feature>
<dbReference type="Pfam" id="PF00857">
    <property type="entry name" value="Isochorismatase"/>
    <property type="match status" value="1"/>
</dbReference>
<proteinExistence type="predicted"/>
<gene>
    <name evidence="2" type="ORF">KIH39_16365</name>
</gene>
<reference evidence="2" key="1">
    <citation type="submission" date="2021-05" db="EMBL/GenBank/DDBJ databases">
        <title>Complete genome sequence of the cellulolytic planctomycete Telmatocola sphagniphila SP2T and characterization of the first cellulase from planctomycetes.</title>
        <authorList>
            <person name="Rakitin A.L."/>
            <person name="Beletsky A.V."/>
            <person name="Naumoff D.G."/>
            <person name="Kulichevskaya I.S."/>
            <person name="Mardanov A.V."/>
            <person name="Ravin N.V."/>
            <person name="Dedysh S.N."/>
        </authorList>
    </citation>
    <scope>NUCLEOTIDE SEQUENCE</scope>
    <source>
        <strain evidence="2">SP2T</strain>
    </source>
</reference>
<name>A0A8E6B332_9BACT</name>
<dbReference type="PANTHER" id="PTHR14119">
    <property type="entry name" value="HYDROLASE"/>
    <property type="match status" value="1"/>
</dbReference>
<dbReference type="InterPro" id="IPR036380">
    <property type="entry name" value="Isochorismatase-like_sf"/>
</dbReference>
<dbReference type="InterPro" id="IPR050993">
    <property type="entry name" value="Isochorismatase_domain"/>
</dbReference>
<dbReference type="Proteomes" id="UP000676194">
    <property type="component" value="Chromosome"/>
</dbReference>